<keyword evidence="5 7" id="KW-0658">Purine biosynthesis</keyword>
<dbReference type="GO" id="GO:0006189">
    <property type="term" value="P:'de novo' IMP biosynthetic process"/>
    <property type="evidence" value="ECO:0007669"/>
    <property type="project" value="UniProtKB-UniRule"/>
</dbReference>
<dbReference type="EC" id="2.4.2.14" evidence="7"/>
<evidence type="ECO:0000256" key="1">
    <source>
        <dbReference type="ARBA" id="ARBA00005209"/>
    </source>
</evidence>
<feature type="binding site" evidence="7 10">
    <location>
        <position position="368"/>
    </location>
    <ligand>
        <name>Mg(2+)</name>
        <dbReference type="ChEBI" id="CHEBI:18420"/>
    </ligand>
</feature>
<dbReference type="PIRSF" id="PIRSF000485">
    <property type="entry name" value="Amd_phspho_trans"/>
    <property type="match status" value="1"/>
</dbReference>
<dbReference type="InterPro" id="IPR005854">
    <property type="entry name" value="PurF"/>
</dbReference>
<dbReference type="InterPro" id="IPR017932">
    <property type="entry name" value="GATase_2_dom"/>
</dbReference>
<dbReference type="InterPro" id="IPR035584">
    <property type="entry name" value="PurF_N"/>
</dbReference>
<evidence type="ECO:0000313" key="12">
    <source>
        <dbReference type="EMBL" id="SIT43109.1"/>
    </source>
</evidence>
<keyword evidence="6 7" id="KW-0315">Glutamine amidotransferase</keyword>
<organism evidence="12 13">
    <name type="scientific">Paraburkholderia piptadeniae</name>
    <dbReference type="NCBI Taxonomy" id="1701573"/>
    <lineage>
        <taxon>Bacteria</taxon>
        <taxon>Pseudomonadati</taxon>
        <taxon>Pseudomonadota</taxon>
        <taxon>Betaproteobacteria</taxon>
        <taxon>Burkholderiales</taxon>
        <taxon>Burkholderiaceae</taxon>
        <taxon>Paraburkholderia</taxon>
    </lineage>
</organism>
<dbReference type="SUPFAM" id="SSF53271">
    <property type="entry name" value="PRTase-like"/>
    <property type="match status" value="1"/>
</dbReference>
<dbReference type="Gene3D" id="3.60.20.10">
    <property type="entry name" value="Glutamine Phosphoribosylpyrophosphate, subunit 1, domain 1"/>
    <property type="match status" value="1"/>
</dbReference>
<dbReference type="InterPro" id="IPR029055">
    <property type="entry name" value="Ntn_hydrolases_N"/>
</dbReference>
<comment type="caution">
    <text evidence="12">The sequence shown here is derived from an EMBL/GenBank/DDBJ whole genome shotgun (WGS) entry which is preliminary data.</text>
</comment>
<keyword evidence="7 10" id="KW-0460">Magnesium</keyword>
<comment type="catalytic activity">
    <reaction evidence="7 8">
        <text>5-phospho-beta-D-ribosylamine + L-glutamate + diphosphate = 5-phospho-alpha-D-ribose 1-diphosphate + L-glutamine + H2O</text>
        <dbReference type="Rhea" id="RHEA:14905"/>
        <dbReference type="ChEBI" id="CHEBI:15377"/>
        <dbReference type="ChEBI" id="CHEBI:29985"/>
        <dbReference type="ChEBI" id="CHEBI:33019"/>
        <dbReference type="ChEBI" id="CHEBI:58017"/>
        <dbReference type="ChEBI" id="CHEBI:58359"/>
        <dbReference type="ChEBI" id="CHEBI:58681"/>
        <dbReference type="EC" id="2.4.2.14"/>
    </reaction>
</comment>
<dbReference type="OrthoDB" id="9801213at2"/>
<dbReference type="EMBL" id="CYGY02000034">
    <property type="protein sequence ID" value="SIT43109.1"/>
    <property type="molecule type" value="Genomic_DNA"/>
</dbReference>
<gene>
    <name evidence="7 12" type="primary">purF</name>
    <name evidence="12" type="ORF">BN2476_340067</name>
</gene>
<feature type="binding site" evidence="7 10">
    <location>
        <position position="306"/>
    </location>
    <ligand>
        <name>Mg(2+)</name>
        <dbReference type="ChEBI" id="CHEBI:18420"/>
    </ligand>
</feature>
<evidence type="ECO:0000256" key="2">
    <source>
        <dbReference type="ARBA" id="ARBA00010138"/>
    </source>
</evidence>
<name>A0A1N7S707_9BURK</name>
<comment type="cofactor">
    <cofactor evidence="7 10">
        <name>Mg(2+)</name>
        <dbReference type="ChEBI" id="CHEBI:18420"/>
    </cofactor>
    <text evidence="7 10">Binds 1 Mg(2+) ion per subunit.</text>
</comment>
<evidence type="ECO:0000259" key="11">
    <source>
        <dbReference type="PROSITE" id="PS51278"/>
    </source>
</evidence>
<dbReference type="HAMAP" id="MF_01931">
    <property type="entry name" value="PurF"/>
    <property type="match status" value="1"/>
</dbReference>
<dbReference type="NCBIfam" id="TIGR01134">
    <property type="entry name" value="purF"/>
    <property type="match status" value="1"/>
</dbReference>
<accession>A0A1N7S707</accession>
<dbReference type="GO" id="GO:0000287">
    <property type="term" value="F:magnesium ion binding"/>
    <property type="evidence" value="ECO:0007669"/>
    <property type="project" value="UniProtKB-UniRule"/>
</dbReference>
<dbReference type="CDD" id="cd00715">
    <property type="entry name" value="GPATase_N"/>
    <property type="match status" value="1"/>
</dbReference>
<dbReference type="GO" id="GO:0004044">
    <property type="term" value="F:amidophosphoribosyltransferase activity"/>
    <property type="evidence" value="ECO:0007669"/>
    <property type="project" value="UniProtKB-UniRule"/>
</dbReference>
<comment type="similarity">
    <text evidence="2 7 8">In the C-terminal section; belongs to the purine/pyrimidine phosphoribosyltransferase family.</text>
</comment>
<reference evidence="12" key="1">
    <citation type="submission" date="2016-12" db="EMBL/GenBank/DDBJ databases">
        <authorList>
            <person name="Moulin L."/>
        </authorList>
    </citation>
    <scope>NUCLEOTIDE SEQUENCE [LARGE SCALE GENOMIC DNA]</scope>
    <source>
        <strain evidence="12">STM 7183</strain>
    </source>
</reference>
<evidence type="ECO:0000256" key="3">
    <source>
        <dbReference type="ARBA" id="ARBA00022676"/>
    </source>
</evidence>
<evidence type="ECO:0000256" key="4">
    <source>
        <dbReference type="ARBA" id="ARBA00022679"/>
    </source>
</evidence>
<feature type="domain" description="Glutamine amidotransferase type-2" evidence="11">
    <location>
        <begin position="2"/>
        <end position="236"/>
    </location>
</feature>
<evidence type="ECO:0000256" key="9">
    <source>
        <dbReference type="PIRSR" id="PIRSR000485-1"/>
    </source>
</evidence>
<evidence type="ECO:0000256" key="6">
    <source>
        <dbReference type="ARBA" id="ARBA00022962"/>
    </source>
</evidence>
<dbReference type="PROSITE" id="PS51278">
    <property type="entry name" value="GATASE_TYPE_2"/>
    <property type="match status" value="1"/>
</dbReference>
<dbReference type="RefSeq" id="WP_087735644.1">
    <property type="nucleotide sequence ID" value="NZ_CYGY02000034.1"/>
</dbReference>
<protein>
    <recommendedName>
        <fullName evidence="7">Amidophosphoribosyltransferase</fullName>
        <shortName evidence="7">ATase</shortName>
        <ecNumber evidence="7">2.4.2.14</ecNumber>
    </recommendedName>
    <alternativeName>
        <fullName evidence="7">Glutamine phosphoribosylpyrophosphate amidotransferase</fullName>
        <shortName evidence="7">GPATase</shortName>
    </alternativeName>
</protein>
<sequence>MCGIVGVVSQSPVNQLIYDSLLLLQHRGQDAAGIATANGSTFHMHKANGMVRDVFRTRNMRSLPGTSGIGQVRYPTAGSASSEEEAQPFYVNAPFGIILAHNGNLTNWPQLKDEMYRVDRRHINTNSDTEVLLNVFAHELQTTSSGLQLDPSALFKAVSGVHRRVRGSYAIVSLISGYGLLGFRDPFGIRPLCIGKLETASGTEWMLASESVAIEGIGFEFVRDVAPGEAVFIDFEGNFHAQQCATNPSLNPCIFELVYLARPDSVLDGVPVYNARLRMGDYLAEKILRELPKDVKIDVVMPIPDSSRPAAMQVAAKLGVEYREGFFKNRYVGRTFIMPGQAVRKKSVRQKLNAMGIEFKGKNVLIVDDSIVRGTTSHEIVQMARDAGANKVIFASAAPPVKYPNVYGIDMPTRSELVAHGRTDEDVARLIGADFLVYQDVDALKSAVRDINPALKEFEASCFDGNYITGDVTTEYLDRIESARLAPSAQSDRDAASEALEGGTARSQLHLQLSME</sequence>
<comment type="function">
    <text evidence="7">Catalyzes the formation of phosphoribosylamine from phosphoribosylpyrophosphate (PRPP) and glutamine.</text>
</comment>
<evidence type="ECO:0000256" key="8">
    <source>
        <dbReference type="PIRNR" id="PIRNR000485"/>
    </source>
</evidence>
<dbReference type="Gene3D" id="3.40.50.2020">
    <property type="match status" value="1"/>
</dbReference>
<keyword evidence="13" id="KW-1185">Reference proteome</keyword>
<evidence type="ECO:0000256" key="5">
    <source>
        <dbReference type="ARBA" id="ARBA00022755"/>
    </source>
</evidence>
<dbReference type="AlphaFoldDB" id="A0A1N7S707"/>
<evidence type="ECO:0000313" key="13">
    <source>
        <dbReference type="Proteomes" id="UP000195569"/>
    </source>
</evidence>
<keyword evidence="3 7" id="KW-0328">Glycosyltransferase</keyword>
<dbReference type="Pfam" id="PF00156">
    <property type="entry name" value="Pribosyltran"/>
    <property type="match status" value="1"/>
</dbReference>
<dbReference type="Pfam" id="PF13522">
    <property type="entry name" value="GATase_6"/>
    <property type="match status" value="1"/>
</dbReference>
<feature type="active site" description="Nucleophile" evidence="7 9">
    <location>
        <position position="2"/>
    </location>
</feature>
<dbReference type="SUPFAM" id="SSF56235">
    <property type="entry name" value="N-terminal nucleophile aminohydrolases (Ntn hydrolases)"/>
    <property type="match status" value="1"/>
</dbReference>
<keyword evidence="7 10" id="KW-0479">Metal-binding</keyword>
<proteinExistence type="inferred from homology"/>
<comment type="pathway">
    <text evidence="1 7 8">Purine metabolism; IMP biosynthesis via de novo pathway; N(1)-(5-phospho-D-ribosyl)glycinamide from 5-phospho-alpha-D-ribose 1-diphosphate: step 1/2.</text>
</comment>
<dbReference type="InterPro" id="IPR000836">
    <property type="entry name" value="PRTase_dom"/>
</dbReference>
<feature type="binding site" evidence="7 10">
    <location>
        <position position="369"/>
    </location>
    <ligand>
        <name>Mg(2+)</name>
        <dbReference type="ChEBI" id="CHEBI:18420"/>
    </ligand>
</feature>
<dbReference type="InterPro" id="IPR029057">
    <property type="entry name" value="PRTase-like"/>
</dbReference>
<evidence type="ECO:0000256" key="7">
    <source>
        <dbReference type="HAMAP-Rule" id="MF_01931"/>
    </source>
</evidence>
<dbReference type="CDD" id="cd06223">
    <property type="entry name" value="PRTases_typeI"/>
    <property type="match status" value="1"/>
</dbReference>
<comment type="caution">
    <text evidence="7">Lacks conserved residue(s) required for the propagation of feature annotation.</text>
</comment>
<evidence type="ECO:0000256" key="10">
    <source>
        <dbReference type="PIRSR" id="PIRSR000485-2"/>
    </source>
</evidence>
<dbReference type="UniPathway" id="UPA00074">
    <property type="reaction ID" value="UER00124"/>
</dbReference>
<dbReference type="GO" id="GO:0009113">
    <property type="term" value="P:purine nucleobase biosynthetic process"/>
    <property type="evidence" value="ECO:0007669"/>
    <property type="project" value="UniProtKB-UniRule"/>
</dbReference>
<keyword evidence="4 7" id="KW-0808">Transferase</keyword>
<dbReference type="Proteomes" id="UP000195569">
    <property type="component" value="Unassembled WGS sequence"/>
</dbReference>
<dbReference type="PANTHER" id="PTHR11907">
    <property type="entry name" value="AMIDOPHOSPHORIBOSYLTRANSFERASE"/>
    <property type="match status" value="1"/>
</dbReference>